<dbReference type="Pfam" id="PF21773">
    <property type="entry name" value="ODAD1_CC"/>
    <property type="match status" value="1"/>
</dbReference>
<dbReference type="Proteomes" id="UP000187209">
    <property type="component" value="Unassembled WGS sequence"/>
</dbReference>
<dbReference type="PANTHER" id="PTHR21694">
    <property type="entry name" value="COILED-COIL DOMAIN-CONTAINING PROTEIN 63"/>
    <property type="match status" value="1"/>
</dbReference>
<feature type="region of interest" description="Disordered" evidence="3">
    <location>
        <begin position="1"/>
        <end position="24"/>
    </location>
</feature>
<name>A0A1R2BLY0_9CILI</name>
<dbReference type="OrthoDB" id="6766775at2759"/>
<keyword evidence="1 2" id="KW-0175">Coiled coil</keyword>
<dbReference type="InterPro" id="IPR051876">
    <property type="entry name" value="ODA-DC/CCD"/>
</dbReference>
<evidence type="ECO:0000313" key="5">
    <source>
        <dbReference type="EMBL" id="OMJ77761.1"/>
    </source>
</evidence>
<feature type="coiled-coil region" evidence="2">
    <location>
        <begin position="83"/>
        <end position="152"/>
    </location>
</feature>
<evidence type="ECO:0000313" key="6">
    <source>
        <dbReference type="Proteomes" id="UP000187209"/>
    </source>
</evidence>
<comment type="caution">
    <text evidence="5">The sequence shown here is derived from an EMBL/GenBank/DDBJ whole genome shotgun (WGS) entry which is preliminary data.</text>
</comment>
<protein>
    <recommendedName>
        <fullName evidence="4">ODAD1 central coiled coil region domain-containing protein</fullName>
    </recommendedName>
</protein>
<evidence type="ECO:0000256" key="3">
    <source>
        <dbReference type="SAM" id="MobiDB-lite"/>
    </source>
</evidence>
<feature type="coiled-coil region" evidence="2">
    <location>
        <begin position="285"/>
        <end position="351"/>
    </location>
</feature>
<evidence type="ECO:0000256" key="2">
    <source>
        <dbReference type="SAM" id="Coils"/>
    </source>
</evidence>
<dbReference type="InterPro" id="IPR049258">
    <property type="entry name" value="ODAD1_CC"/>
</dbReference>
<reference evidence="5 6" key="1">
    <citation type="submission" date="2016-11" db="EMBL/GenBank/DDBJ databases">
        <title>The macronuclear genome of Stentor coeruleus: a giant cell with tiny introns.</title>
        <authorList>
            <person name="Slabodnick M."/>
            <person name="Ruby J.G."/>
            <person name="Reiff S.B."/>
            <person name="Swart E.C."/>
            <person name="Gosai S."/>
            <person name="Prabakaran S."/>
            <person name="Witkowska E."/>
            <person name="Larue G.E."/>
            <person name="Fisher S."/>
            <person name="Freeman R.M."/>
            <person name="Gunawardena J."/>
            <person name="Chu W."/>
            <person name="Stover N.A."/>
            <person name="Gregory B.D."/>
            <person name="Nowacki M."/>
            <person name="Derisi J."/>
            <person name="Roy S.W."/>
            <person name="Marshall W.F."/>
            <person name="Sood P."/>
        </authorList>
    </citation>
    <scope>NUCLEOTIDE SEQUENCE [LARGE SCALE GENOMIC DNA]</scope>
    <source>
        <strain evidence="5">WM001</strain>
    </source>
</reference>
<accession>A0A1R2BLY0</accession>
<dbReference type="AlphaFoldDB" id="A0A1R2BLY0"/>
<gene>
    <name evidence="5" type="ORF">SteCoe_22593</name>
</gene>
<sequence>MFLKRTRSGRSSVGSNSLIHEPETNRLQRDIERLTQKLEYEKRESNYLDERIEMITHEIGLIKQKEKNSKGNSSAFSQLKSSLAMLERKLEFEVIQLNEAKANNRKIRDSIDEFRLERLSYKRTLQSLETDLTSYSQQAESKNLEYRQAEELDQKQKSKICILRCKSANDETRYGKKINQLTSVLHEEKQKRSKIFKVMEQEVLSNLDRPIEGIEVSRMLKKILEKWSHNTKEKKRSLDSYTKHIKVVEDAFKQIQQATGISSIEEIVTAFIKSQEQNYEIYTYMNNLTSEIDTLEEYLRQTKGRISMMEEFKTSGGKKSIEIREKLEKEYEKIEKKINSKKGKLENLRAEMQGIMPMITKIIQIVDSMPVKLEMTQKLDKSWLENFSEENIMSLLGYVEEFINSVLILLAFISSSENPMTKHIPLDTLTSKNFDQRPFDLKEVLEAKDLLEDKELDEIKNPLPVSELKNKAIIMYEKKRALSENLNEARPFSSINPKLN</sequence>
<evidence type="ECO:0000259" key="4">
    <source>
        <dbReference type="Pfam" id="PF21773"/>
    </source>
</evidence>
<proteinExistence type="predicted"/>
<organism evidence="5 6">
    <name type="scientific">Stentor coeruleus</name>
    <dbReference type="NCBI Taxonomy" id="5963"/>
    <lineage>
        <taxon>Eukaryota</taxon>
        <taxon>Sar</taxon>
        <taxon>Alveolata</taxon>
        <taxon>Ciliophora</taxon>
        <taxon>Postciliodesmatophora</taxon>
        <taxon>Heterotrichea</taxon>
        <taxon>Heterotrichida</taxon>
        <taxon>Stentoridae</taxon>
        <taxon>Stentor</taxon>
    </lineage>
</organism>
<keyword evidence="6" id="KW-1185">Reference proteome</keyword>
<feature type="domain" description="ODAD1 central coiled coil region" evidence="4">
    <location>
        <begin position="83"/>
        <end position="366"/>
    </location>
</feature>
<feature type="compositionally biased region" description="Polar residues" evidence="3">
    <location>
        <begin position="9"/>
        <end position="18"/>
    </location>
</feature>
<evidence type="ECO:0000256" key="1">
    <source>
        <dbReference type="ARBA" id="ARBA00023054"/>
    </source>
</evidence>
<dbReference type="EMBL" id="MPUH01000558">
    <property type="protein sequence ID" value="OMJ77761.1"/>
    <property type="molecule type" value="Genomic_DNA"/>
</dbReference>
<dbReference type="PANTHER" id="PTHR21694:SF18">
    <property type="entry name" value="COILED-COIL DOMAIN-CONTAINING PROTEIN 63"/>
    <property type="match status" value="1"/>
</dbReference>